<dbReference type="InterPro" id="IPR021848">
    <property type="entry name" value="HODM_asu-like"/>
</dbReference>
<name>A0ABP8K834_9BACT</name>
<dbReference type="Pfam" id="PF11927">
    <property type="entry name" value="HODM_asu-like"/>
    <property type="match status" value="1"/>
</dbReference>
<evidence type="ECO:0000313" key="1">
    <source>
        <dbReference type="EMBL" id="GAA4401969.1"/>
    </source>
</evidence>
<proteinExistence type="predicted"/>
<dbReference type="Proteomes" id="UP001500936">
    <property type="component" value="Unassembled WGS sequence"/>
</dbReference>
<reference evidence="2" key="1">
    <citation type="journal article" date="2019" name="Int. J. Syst. Evol. Microbiol.">
        <title>The Global Catalogue of Microorganisms (GCM) 10K type strain sequencing project: providing services to taxonomists for standard genome sequencing and annotation.</title>
        <authorList>
            <consortium name="The Broad Institute Genomics Platform"/>
            <consortium name="The Broad Institute Genome Sequencing Center for Infectious Disease"/>
            <person name="Wu L."/>
            <person name="Ma J."/>
        </authorList>
    </citation>
    <scope>NUCLEOTIDE SEQUENCE [LARGE SCALE GENOMIC DNA]</scope>
    <source>
        <strain evidence="2">JCM 17925</strain>
    </source>
</reference>
<gene>
    <name evidence="1" type="ORF">GCM10023187_16680</name>
</gene>
<sequence>MLRYFPFQQQFNDKMGTMPLLPADPLVEADEHYVSELALKRRLLTELPDYYFQALPGYHTAQWEVLALVLESLVQNYPEHFCLTQTVDHWHWQNHLLNEEAVFTFGDAATLPLEPLDWVGRQVQEDLLLLAGDAPNLVAGQLCFGNGWSLNEKLGLSFWQLHGPVTSVVQPMMQAAQKLMERLPAGRPVCRLNWSIKITDQPDLTSRHTAALNQQLAHLLPELNPDNIGQHLFVRIERQTLTRLPHSGAVLFGIHTYQNRLAHEIIDPERALRIRQVLSTTPPAMLDYKGIIPFLEPLLAYLQLSERKLSEKSIH</sequence>
<evidence type="ECO:0000313" key="2">
    <source>
        <dbReference type="Proteomes" id="UP001500936"/>
    </source>
</evidence>
<dbReference type="EMBL" id="BAABHB010000002">
    <property type="protein sequence ID" value="GAA4401969.1"/>
    <property type="molecule type" value="Genomic_DNA"/>
</dbReference>
<keyword evidence="2" id="KW-1185">Reference proteome</keyword>
<dbReference type="RefSeq" id="WP_345265866.1">
    <property type="nucleotide sequence ID" value="NZ_BAABHB010000002.1"/>
</dbReference>
<protein>
    <submittedName>
        <fullName evidence="1">DUF3445 domain-containing protein</fullName>
    </submittedName>
</protein>
<organism evidence="1 2">
    <name type="scientific">Nibrella viscosa</name>
    <dbReference type="NCBI Taxonomy" id="1084524"/>
    <lineage>
        <taxon>Bacteria</taxon>
        <taxon>Pseudomonadati</taxon>
        <taxon>Bacteroidota</taxon>
        <taxon>Cytophagia</taxon>
        <taxon>Cytophagales</taxon>
        <taxon>Spirosomataceae</taxon>
        <taxon>Nibrella</taxon>
    </lineage>
</organism>
<comment type="caution">
    <text evidence="1">The sequence shown here is derived from an EMBL/GenBank/DDBJ whole genome shotgun (WGS) entry which is preliminary data.</text>
</comment>
<accession>A0ABP8K834</accession>